<dbReference type="PANTHER" id="PTHR46672:SF4">
    <property type="entry name" value="OS08G0495500 PROTEIN"/>
    <property type="match status" value="1"/>
</dbReference>
<accession>M8C3A8</accession>
<evidence type="ECO:0000313" key="2">
    <source>
        <dbReference type="EnsemblPlants" id="EMT09648"/>
    </source>
</evidence>
<sequence length="429" mass="47364">MSAAGSRVEAAPRLAQWRVDALPCYTYRKSDSFRVGLWNWYLSVERNNKQTCVKLFAELSNSAKNTAPAPIASFVTKLLISFPPNQKIIEHPGILDKPLKHEGFVWTIDSSFTGRFVIEIEFLDLKVADSSGGEPASIWASHQIKQSSDNTALSSLARMLQEGILCDITINADDGSIRAHRAILAARSPVFRSMFSHDLREKELSTVDISDMSLDACRGFLNYIYGDLRSEEFLAHRLALLGAADKYDIADLKEACVESLLEDIDARNRLKDSCLRFLVDFRKVYEMQDEFSAFLQTADRDLVAEVFQGVLAAWSGRGVWLYIGVWWGVDGNLVAGASEPYVVATGRDPRGSGSVVLVVAAGLYSSIPAIKAMATRRSTLGVLHDIGGDGVHQQRWSWKRYKPISVVEGRSYPGAMPSTMVVKGLSSAT</sequence>
<proteinExistence type="predicted"/>
<dbReference type="Gene3D" id="3.30.710.10">
    <property type="entry name" value="Potassium Channel Kv1.1, Chain A"/>
    <property type="match status" value="1"/>
</dbReference>
<dbReference type="PANTHER" id="PTHR46672">
    <property type="entry name" value="OS08G0495500 PROTEIN-RELATED"/>
    <property type="match status" value="1"/>
</dbReference>
<reference evidence="2" key="1">
    <citation type="submission" date="2015-06" db="UniProtKB">
        <authorList>
            <consortium name="EnsemblPlants"/>
        </authorList>
    </citation>
    <scope>IDENTIFICATION</scope>
</reference>
<protein>
    <submittedName>
        <fullName evidence="2">Protein maternal effect lethal 26</fullName>
    </submittedName>
</protein>
<dbReference type="CDD" id="cd18186">
    <property type="entry name" value="BTB_POZ_ZBTB_KLHL-like"/>
    <property type="match status" value="1"/>
</dbReference>
<dbReference type="SMART" id="SM00225">
    <property type="entry name" value="BTB"/>
    <property type="match status" value="1"/>
</dbReference>
<evidence type="ECO:0000256" key="1">
    <source>
        <dbReference type="ARBA" id="ARBA00004906"/>
    </source>
</evidence>
<dbReference type="InterPro" id="IPR011333">
    <property type="entry name" value="SKP1/BTB/POZ_sf"/>
</dbReference>
<dbReference type="InterPro" id="IPR000210">
    <property type="entry name" value="BTB/POZ_dom"/>
</dbReference>
<dbReference type="AlphaFoldDB" id="M8C3A8"/>
<dbReference type="EnsemblPlants" id="EMT09648">
    <property type="protein sequence ID" value="EMT09648"/>
    <property type="gene ID" value="F775_05392"/>
</dbReference>
<dbReference type="InterPro" id="IPR044714">
    <property type="entry name" value="AtSIBP1-like"/>
</dbReference>
<dbReference type="Pfam" id="PF00651">
    <property type="entry name" value="BTB"/>
    <property type="match status" value="1"/>
</dbReference>
<name>M8C3A8_AEGTA</name>
<dbReference type="PROSITE" id="PS50097">
    <property type="entry name" value="BTB"/>
    <property type="match status" value="1"/>
</dbReference>
<comment type="pathway">
    <text evidence="1">Protein modification; protein ubiquitination.</text>
</comment>
<organism evidence="2">
    <name type="scientific">Aegilops tauschii</name>
    <name type="common">Tausch's goatgrass</name>
    <name type="synonym">Aegilops squarrosa</name>
    <dbReference type="NCBI Taxonomy" id="37682"/>
    <lineage>
        <taxon>Eukaryota</taxon>
        <taxon>Viridiplantae</taxon>
        <taxon>Streptophyta</taxon>
        <taxon>Embryophyta</taxon>
        <taxon>Tracheophyta</taxon>
        <taxon>Spermatophyta</taxon>
        <taxon>Magnoliopsida</taxon>
        <taxon>Liliopsida</taxon>
        <taxon>Poales</taxon>
        <taxon>Poaceae</taxon>
        <taxon>BOP clade</taxon>
        <taxon>Pooideae</taxon>
        <taxon>Triticodae</taxon>
        <taxon>Triticeae</taxon>
        <taxon>Triticinae</taxon>
        <taxon>Aegilops</taxon>
    </lineage>
</organism>
<dbReference type="SUPFAM" id="SSF54695">
    <property type="entry name" value="POZ domain"/>
    <property type="match status" value="1"/>
</dbReference>